<keyword evidence="11" id="KW-0328">Glycosyltransferase</keyword>
<comment type="catalytic activity">
    <reaction evidence="25">
        <text>[GlcNAc-(1-&gt;4)-Mur2Ac(oyl-L-Ala-gamma-D-Glu-L-Lys-D-Ala-D-Ala)](n)-di-trans,octa-cis-undecaprenyl diphosphate + beta-D-GlcNAc-(1-&gt;4)-Mur2Ac(oyl-L-Ala-gamma-D-Glu-L-Lys-D-Ala-D-Ala)-di-trans,octa-cis-undecaprenyl diphosphate = [GlcNAc-(1-&gt;4)-Mur2Ac(oyl-L-Ala-gamma-D-Glu-L-Lys-D-Ala-D-Ala)](n+1)-di-trans,octa-cis-undecaprenyl diphosphate + di-trans,octa-cis-undecaprenyl diphosphate + H(+)</text>
        <dbReference type="Rhea" id="RHEA:23708"/>
        <dbReference type="Rhea" id="RHEA-COMP:9602"/>
        <dbReference type="Rhea" id="RHEA-COMP:9603"/>
        <dbReference type="ChEBI" id="CHEBI:15378"/>
        <dbReference type="ChEBI" id="CHEBI:58405"/>
        <dbReference type="ChEBI" id="CHEBI:60033"/>
        <dbReference type="ChEBI" id="CHEBI:78435"/>
        <dbReference type="EC" id="2.4.99.28"/>
    </reaction>
</comment>
<keyword evidence="10" id="KW-0645">Protease</keyword>
<evidence type="ECO:0000256" key="2">
    <source>
        <dbReference type="ARBA" id="ARBA00004401"/>
    </source>
</evidence>
<dbReference type="Pfam" id="PF00912">
    <property type="entry name" value="Transgly"/>
    <property type="match status" value="1"/>
</dbReference>
<dbReference type="GO" id="GO:0071555">
    <property type="term" value="P:cell wall organization"/>
    <property type="evidence" value="ECO:0007669"/>
    <property type="project" value="UniProtKB-KW"/>
</dbReference>
<keyword evidence="29" id="KW-1185">Reference proteome</keyword>
<dbReference type="GO" id="GO:0009002">
    <property type="term" value="F:serine-type D-Ala-D-Ala carboxypeptidase activity"/>
    <property type="evidence" value="ECO:0007669"/>
    <property type="project" value="UniProtKB-EC"/>
</dbReference>
<dbReference type="PANTHER" id="PTHR32282:SF11">
    <property type="entry name" value="PENICILLIN-BINDING PROTEIN 1B"/>
    <property type="match status" value="1"/>
</dbReference>
<keyword evidence="17" id="KW-0573">Peptidoglycan synthesis</keyword>
<evidence type="ECO:0000256" key="17">
    <source>
        <dbReference type="ARBA" id="ARBA00022984"/>
    </source>
</evidence>
<evidence type="ECO:0000256" key="1">
    <source>
        <dbReference type="ARBA" id="ARBA00002624"/>
    </source>
</evidence>
<keyword evidence="18" id="KW-1133">Transmembrane helix</keyword>
<evidence type="ECO:0000256" key="25">
    <source>
        <dbReference type="ARBA" id="ARBA00049902"/>
    </source>
</evidence>
<dbReference type="GO" id="GO:0008955">
    <property type="term" value="F:peptidoglycan glycosyltransferase activity"/>
    <property type="evidence" value="ECO:0007669"/>
    <property type="project" value="UniProtKB-EC"/>
</dbReference>
<dbReference type="GO" id="GO:0030288">
    <property type="term" value="C:outer membrane-bounded periplasmic space"/>
    <property type="evidence" value="ECO:0007669"/>
    <property type="project" value="TreeGrafter"/>
</dbReference>
<proteinExistence type="inferred from homology"/>
<dbReference type="STRING" id="460384.SAMN05216313_11717"/>
<keyword evidence="8" id="KW-1003">Cell membrane</keyword>
<reference evidence="29" key="1">
    <citation type="submission" date="2016-10" db="EMBL/GenBank/DDBJ databases">
        <authorList>
            <person name="Varghese N."/>
            <person name="Submissions S."/>
        </authorList>
    </citation>
    <scope>NUCLEOTIDE SEQUENCE [LARGE SCALE GENOMIC DNA]</scope>
    <source>
        <strain evidence="29">NLAE-zl-G277</strain>
    </source>
</reference>
<protein>
    <recommendedName>
        <fullName evidence="7">Penicillin-binding protein 1A</fullName>
        <ecNumber evidence="24">2.4.99.28</ecNumber>
        <ecNumber evidence="6">3.4.16.4</ecNumber>
    </recommendedName>
</protein>
<evidence type="ECO:0000256" key="15">
    <source>
        <dbReference type="ARBA" id="ARBA00022960"/>
    </source>
</evidence>
<dbReference type="EMBL" id="FOIM01000017">
    <property type="protein sequence ID" value="SET85824.1"/>
    <property type="molecule type" value="Genomic_DNA"/>
</dbReference>
<sequence>MKALKMVRRLAMVLFVICAGLCLVVGVKGYRMYKGALAQTSLADKVDSIRAREDYTTFEELPPIYVEAVLSVEDHRFYSHPGIDPIAIGRAAFNDLKAMAFVEGGSTVTQQLAKNLYFSQEKELTRKVAEVFMAFNLEKNYSKEEILELYVNSIYFGNGYYSVAEASEGYFGKAPSEMTEYESTLLAGIPNAPSVYALTANPDLAAQRQRQVVDRMVTCGYYTEVQAQETLAAGM</sequence>
<keyword evidence="22" id="KW-0961">Cell wall biogenesis/degradation</keyword>
<dbReference type="GO" id="GO:0008360">
    <property type="term" value="P:regulation of cell shape"/>
    <property type="evidence" value="ECO:0007669"/>
    <property type="project" value="UniProtKB-KW"/>
</dbReference>
<comment type="catalytic activity">
    <reaction evidence="23">
        <text>Preferential cleavage: (Ac)2-L-Lys-D-Ala-|-D-Ala. Also transpeptidation of peptidyl-alanyl moieties that are N-acyl substituents of D-alanine.</text>
        <dbReference type="EC" id="3.4.16.4"/>
    </reaction>
</comment>
<evidence type="ECO:0000256" key="21">
    <source>
        <dbReference type="ARBA" id="ARBA00023268"/>
    </source>
</evidence>
<evidence type="ECO:0000256" key="9">
    <source>
        <dbReference type="ARBA" id="ARBA00022645"/>
    </source>
</evidence>
<comment type="pathway">
    <text evidence="3">Cell wall biogenesis; peptidoglycan biosynthesis.</text>
</comment>
<evidence type="ECO:0000256" key="16">
    <source>
        <dbReference type="ARBA" id="ARBA00022968"/>
    </source>
</evidence>
<evidence type="ECO:0000256" key="8">
    <source>
        <dbReference type="ARBA" id="ARBA00022475"/>
    </source>
</evidence>
<keyword evidence="19" id="KW-0472">Membrane</keyword>
<keyword evidence="13" id="KW-0812">Transmembrane</keyword>
<keyword evidence="20" id="KW-0046">Antibiotic resistance</keyword>
<evidence type="ECO:0000256" key="12">
    <source>
        <dbReference type="ARBA" id="ARBA00022679"/>
    </source>
</evidence>
<evidence type="ECO:0000256" key="22">
    <source>
        <dbReference type="ARBA" id="ARBA00023316"/>
    </source>
</evidence>
<dbReference type="InterPro" id="IPR023346">
    <property type="entry name" value="Lysozyme-like_dom_sf"/>
</dbReference>
<dbReference type="PANTHER" id="PTHR32282">
    <property type="entry name" value="BINDING PROTEIN TRANSPEPTIDASE, PUTATIVE-RELATED"/>
    <property type="match status" value="1"/>
</dbReference>
<dbReference type="Gene3D" id="1.10.3810.10">
    <property type="entry name" value="Biosynthetic peptidoglycan transglycosylase-like"/>
    <property type="match status" value="1"/>
</dbReference>
<evidence type="ECO:0000256" key="20">
    <source>
        <dbReference type="ARBA" id="ARBA00023251"/>
    </source>
</evidence>
<keyword evidence="16" id="KW-0735">Signal-anchor</keyword>
<comment type="subcellular location">
    <subcellularLocation>
        <location evidence="2">Cell membrane</location>
        <topology evidence="2">Single-pass type II membrane protein</topology>
    </subcellularLocation>
</comment>
<evidence type="ECO:0000256" key="26">
    <source>
        <dbReference type="ARBA" id="ARBA00060592"/>
    </source>
</evidence>
<accession>A0A1I0HPC8</accession>
<comment type="similarity">
    <text evidence="4">In the C-terminal section; belongs to the transpeptidase family.</text>
</comment>
<dbReference type="GO" id="GO:0046677">
    <property type="term" value="P:response to antibiotic"/>
    <property type="evidence" value="ECO:0007669"/>
    <property type="project" value="UniProtKB-KW"/>
</dbReference>
<evidence type="ECO:0000256" key="5">
    <source>
        <dbReference type="ARBA" id="ARBA00007739"/>
    </source>
</evidence>
<dbReference type="GO" id="GO:0005886">
    <property type="term" value="C:plasma membrane"/>
    <property type="evidence" value="ECO:0007669"/>
    <property type="project" value="UniProtKB-SubCell"/>
</dbReference>
<keyword evidence="12" id="KW-0808">Transferase</keyword>
<comment type="pathway">
    <text evidence="26">Glycan biosynthesis.</text>
</comment>
<dbReference type="UniPathway" id="UPA00219"/>
<evidence type="ECO:0000259" key="27">
    <source>
        <dbReference type="Pfam" id="PF00912"/>
    </source>
</evidence>
<dbReference type="InterPro" id="IPR036950">
    <property type="entry name" value="PBP_transglycosylase"/>
</dbReference>
<dbReference type="SUPFAM" id="SSF53955">
    <property type="entry name" value="Lysozyme-like"/>
    <property type="match status" value="1"/>
</dbReference>
<evidence type="ECO:0000256" key="10">
    <source>
        <dbReference type="ARBA" id="ARBA00022670"/>
    </source>
</evidence>
<evidence type="ECO:0000256" key="18">
    <source>
        <dbReference type="ARBA" id="ARBA00022989"/>
    </source>
</evidence>
<comment type="similarity">
    <text evidence="5">In the N-terminal section; belongs to the glycosyltransferase 51 family.</text>
</comment>
<keyword evidence="21" id="KW-0511">Multifunctional enzyme</keyword>
<comment type="function">
    <text evidence="1">Cell wall formation. Synthesis of cross-linked peptidoglycan from the lipid intermediates. The enzyme has a penicillin-insensitive transglycosylase N-terminal domain (formation of linear glycan strands) and a penicillin-sensitive transpeptidase C-terminal domain (cross-linking of the peptide subunits).</text>
</comment>
<evidence type="ECO:0000256" key="7">
    <source>
        <dbReference type="ARBA" id="ARBA00018638"/>
    </source>
</evidence>
<evidence type="ECO:0000313" key="28">
    <source>
        <dbReference type="EMBL" id="SET85824.1"/>
    </source>
</evidence>
<keyword evidence="15" id="KW-0133">Cell shape</keyword>
<dbReference type="InterPro" id="IPR050396">
    <property type="entry name" value="Glycosyltr_51/Transpeptidase"/>
</dbReference>
<dbReference type="EC" id="2.4.99.28" evidence="24"/>
<evidence type="ECO:0000256" key="23">
    <source>
        <dbReference type="ARBA" id="ARBA00034000"/>
    </source>
</evidence>
<evidence type="ECO:0000256" key="3">
    <source>
        <dbReference type="ARBA" id="ARBA00004752"/>
    </source>
</evidence>
<gene>
    <name evidence="28" type="ORF">SAMN05216313_11717</name>
</gene>
<dbReference type="GO" id="GO:0006508">
    <property type="term" value="P:proteolysis"/>
    <property type="evidence" value="ECO:0007669"/>
    <property type="project" value="UniProtKB-KW"/>
</dbReference>
<dbReference type="FunFam" id="1.10.3810.10:FF:000001">
    <property type="entry name" value="Penicillin-binding protein 1A"/>
    <property type="match status" value="1"/>
</dbReference>
<dbReference type="EC" id="3.4.16.4" evidence="6"/>
<evidence type="ECO:0000256" key="24">
    <source>
        <dbReference type="ARBA" id="ARBA00044770"/>
    </source>
</evidence>
<evidence type="ECO:0000256" key="6">
    <source>
        <dbReference type="ARBA" id="ARBA00012448"/>
    </source>
</evidence>
<feature type="domain" description="Glycosyl transferase family 51" evidence="27">
    <location>
        <begin position="50"/>
        <end position="216"/>
    </location>
</feature>
<evidence type="ECO:0000256" key="4">
    <source>
        <dbReference type="ARBA" id="ARBA00007090"/>
    </source>
</evidence>
<name>A0A1I0HPC8_9FIRM</name>
<evidence type="ECO:0000256" key="14">
    <source>
        <dbReference type="ARBA" id="ARBA00022801"/>
    </source>
</evidence>
<organism evidence="28 29">
    <name type="scientific">Enterocloster lavalensis</name>
    <dbReference type="NCBI Taxonomy" id="460384"/>
    <lineage>
        <taxon>Bacteria</taxon>
        <taxon>Bacillati</taxon>
        <taxon>Bacillota</taxon>
        <taxon>Clostridia</taxon>
        <taxon>Lachnospirales</taxon>
        <taxon>Lachnospiraceae</taxon>
        <taxon>Enterocloster</taxon>
    </lineage>
</organism>
<evidence type="ECO:0000256" key="11">
    <source>
        <dbReference type="ARBA" id="ARBA00022676"/>
    </source>
</evidence>
<dbReference type="AlphaFoldDB" id="A0A1I0HPC8"/>
<keyword evidence="14" id="KW-0378">Hydrolase</keyword>
<keyword evidence="9" id="KW-0121">Carboxypeptidase</keyword>
<dbReference type="GO" id="GO:0009252">
    <property type="term" value="P:peptidoglycan biosynthetic process"/>
    <property type="evidence" value="ECO:0007669"/>
    <property type="project" value="UniProtKB-UniPathway"/>
</dbReference>
<evidence type="ECO:0000256" key="19">
    <source>
        <dbReference type="ARBA" id="ARBA00023136"/>
    </source>
</evidence>
<evidence type="ECO:0000256" key="13">
    <source>
        <dbReference type="ARBA" id="ARBA00022692"/>
    </source>
</evidence>
<evidence type="ECO:0000313" key="29">
    <source>
        <dbReference type="Proteomes" id="UP000198508"/>
    </source>
</evidence>
<dbReference type="Proteomes" id="UP000198508">
    <property type="component" value="Unassembled WGS sequence"/>
</dbReference>
<dbReference type="InterPro" id="IPR001264">
    <property type="entry name" value="Glyco_trans_51"/>
</dbReference>